<evidence type="ECO:0000256" key="2">
    <source>
        <dbReference type="ARBA" id="ARBA00022527"/>
    </source>
</evidence>
<dbReference type="SUPFAM" id="SSF56112">
    <property type="entry name" value="Protein kinase-like (PK-like)"/>
    <property type="match status" value="1"/>
</dbReference>
<dbReference type="KEGG" id="bfo:118406448"/>
<feature type="region of interest" description="Disordered" evidence="12">
    <location>
        <begin position="890"/>
        <end position="919"/>
    </location>
</feature>
<evidence type="ECO:0000256" key="5">
    <source>
        <dbReference type="ARBA" id="ARBA00022737"/>
    </source>
</evidence>
<feature type="binding site" evidence="11">
    <location>
        <position position="987"/>
    </location>
    <ligand>
        <name>ATP</name>
        <dbReference type="ChEBI" id="CHEBI:30616"/>
    </ligand>
</feature>
<keyword evidence="5" id="KW-0677">Repeat</keyword>
<dbReference type="InterPro" id="IPR032675">
    <property type="entry name" value="LRR_dom_sf"/>
</dbReference>
<dbReference type="RefSeq" id="XP_035662392.1">
    <property type="nucleotide sequence ID" value="XM_035806499.1"/>
</dbReference>
<dbReference type="GO" id="GO:0004674">
    <property type="term" value="F:protein serine/threonine kinase activity"/>
    <property type="evidence" value="ECO:0007669"/>
    <property type="project" value="UniProtKB-KW"/>
</dbReference>
<dbReference type="SUPFAM" id="SSF52058">
    <property type="entry name" value="L domain-like"/>
    <property type="match status" value="1"/>
</dbReference>
<dbReference type="GeneID" id="118406448"/>
<dbReference type="InterPro" id="IPR008271">
    <property type="entry name" value="Ser/Thr_kinase_AS"/>
</dbReference>
<evidence type="ECO:0000256" key="9">
    <source>
        <dbReference type="ARBA" id="ARBA00047899"/>
    </source>
</evidence>
<dbReference type="Pfam" id="PF00560">
    <property type="entry name" value="LRR_1"/>
    <property type="match status" value="2"/>
</dbReference>
<protein>
    <recommendedName>
        <fullName evidence="1">non-specific serine/threonine protein kinase</fullName>
        <ecNumber evidence="1">2.7.11.1</ecNumber>
    </recommendedName>
</protein>
<dbReference type="PROSITE" id="PS50011">
    <property type="entry name" value="PROTEIN_KINASE_DOM"/>
    <property type="match status" value="1"/>
</dbReference>
<organism evidence="15 16">
    <name type="scientific">Branchiostoma floridae</name>
    <name type="common">Florida lancelet</name>
    <name type="synonym">Amphioxus</name>
    <dbReference type="NCBI Taxonomy" id="7739"/>
    <lineage>
        <taxon>Eukaryota</taxon>
        <taxon>Metazoa</taxon>
        <taxon>Chordata</taxon>
        <taxon>Cephalochordata</taxon>
        <taxon>Leptocardii</taxon>
        <taxon>Amphioxiformes</taxon>
        <taxon>Branchiostomatidae</taxon>
        <taxon>Branchiostoma</taxon>
    </lineage>
</organism>
<dbReference type="InterPro" id="IPR051420">
    <property type="entry name" value="Ser_Thr_Kinases_DiverseReg"/>
</dbReference>
<evidence type="ECO:0000256" key="12">
    <source>
        <dbReference type="SAM" id="MobiDB-lite"/>
    </source>
</evidence>
<proteinExistence type="predicted"/>
<feature type="domain" description="Protein kinase" evidence="13">
    <location>
        <begin position="958"/>
        <end position="1235"/>
    </location>
</feature>
<dbReference type="Gene3D" id="2.60.220.30">
    <property type="match status" value="2"/>
</dbReference>
<dbReference type="GO" id="GO:0005737">
    <property type="term" value="C:cytoplasm"/>
    <property type="evidence" value="ECO:0000318"/>
    <property type="project" value="GO_Central"/>
</dbReference>
<dbReference type="InterPro" id="IPR017441">
    <property type="entry name" value="Protein_kinase_ATP_BS"/>
</dbReference>
<evidence type="ECO:0000259" key="13">
    <source>
        <dbReference type="PROSITE" id="PS50011"/>
    </source>
</evidence>
<dbReference type="InterPro" id="IPR011009">
    <property type="entry name" value="Kinase-like_dom_sf"/>
</dbReference>
<feature type="region of interest" description="Disordered" evidence="12">
    <location>
        <begin position="1"/>
        <end position="22"/>
    </location>
</feature>
<evidence type="ECO:0000256" key="8">
    <source>
        <dbReference type="ARBA" id="ARBA00022840"/>
    </source>
</evidence>
<dbReference type="InterPro" id="IPR000906">
    <property type="entry name" value="ZU5_dom"/>
</dbReference>
<dbReference type="PROSITE" id="PS51450">
    <property type="entry name" value="LRR"/>
    <property type="match status" value="1"/>
</dbReference>
<evidence type="ECO:0000256" key="10">
    <source>
        <dbReference type="ARBA" id="ARBA00048679"/>
    </source>
</evidence>
<dbReference type="Pfam" id="PF07714">
    <property type="entry name" value="PK_Tyr_Ser-Thr"/>
    <property type="match status" value="1"/>
</dbReference>
<feature type="domain" description="ZU5" evidence="14">
    <location>
        <begin position="443"/>
        <end position="581"/>
    </location>
</feature>
<comment type="catalytic activity">
    <reaction evidence="10">
        <text>L-seryl-[protein] + ATP = O-phospho-L-seryl-[protein] + ADP + H(+)</text>
        <dbReference type="Rhea" id="RHEA:17989"/>
        <dbReference type="Rhea" id="RHEA-COMP:9863"/>
        <dbReference type="Rhea" id="RHEA-COMP:11604"/>
        <dbReference type="ChEBI" id="CHEBI:15378"/>
        <dbReference type="ChEBI" id="CHEBI:29999"/>
        <dbReference type="ChEBI" id="CHEBI:30616"/>
        <dbReference type="ChEBI" id="CHEBI:83421"/>
        <dbReference type="ChEBI" id="CHEBI:456216"/>
        <dbReference type="EC" id="2.7.11.1"/>
    </reaction>
</comment>
<dbReference type="GO" id="GO:0005524">
    <property type="term" value="F:ATP binding"/>
    <property type="evidence" value="ECO:0007669"/>
    <property type="project" value="UniProtKB-UniRule"/>
</dbReference>
<dbReference type="InterPro" id="IPR003591">
    <property type="entry name" value="Leu-rich_rpt_typical-subtyp"/>
</dbReference>
<dbReference type="PANTHER" id="PTHR48005:SF13">
    <property type="entry name" value="SERINE_THREONINE-PROTEIN KINASE DDB_G0278509-RELATED"/>
    <property type="match status" value="1"/>
</dbReference>
<keyword evidence="6 11" id="KW-0547">Nucleotide-binding</keyword>
<evidence type="ECO:0000256" key="4">
    <source>
        <dbReference type="ARBA" id="ARBA00022679"/>
    </source>
</evidence>
<keyword evidence="4" id="KW-0808">Transferase</keyword>
<evidence type="ECO:0000256" key="3">
    <source>
        <dbReference type="ARBA" id="ARBA00022614"/>
    </source>
</evidence>
<reference evidence="15" key="1">
    <citation type="journal article" date="2020" name="Nat. Ecol. Evol.">
        <title>Deeply conserved synteny resolves early events in vertebrate evolution.</title>
        <authorList>
            <person name="Simakov O."/>
            <person name="Marletaz F."/>
            <person name="Yue J.X."/>
            <person name="O'Connell B."/>
            <person name="Jenkins J."/>
            <person name="Brandt A."/>
            <person name="Calef R."/>
            <person name="Tung C.H."/>
            <person name="Huang T.K."/>
            <person name="Schmutz J."/>
            <person name="Satoh N."/>
            <person name="Yu J.K."/>
            <person name="Putnam N.H."/>
            <person name="Green R.E."/>
            <person name="Rokhsar D.S."/>
        </authorList>
    </citation>
    <scope>NUCLEOTIDE SEQUENCE [LARGE SCALE GENOMIC DNA]</scope>
    <source>
        <strain evidence="15">S238N-H82</strain>
    </source>
</reference>
<name>A0A9J7KJX6_BRAFL</name>
<dbReference type="InterPro" id="IPR001245">
    <property type="entry name" value="Ser-Thr/Tyr_kinase_cat_dom"/>
</dbReference>
<keyword evidence="15" id="KW-1185">Reference proteome</keyword>
<accession>A0A9J7KJX6</accession>
<dbReference type="EC" id="2.7.11.1" evidence="1"/>
<reference evidence="16" key="2">
    <citation type="submission" date="2025-08" db="UniProtKB">
        <authorList>
            <consortium name="RefSeq"/>
        </authorList>
    </citation>
    <scope>IDENTIFICATION</scope>
    <source>
        <strain evidence="16">S238N-H82</strain>
        <tissue evidence="16">Testes</tissue>
    </source>
</reference>
<dbReference type="Gene3D" id="3.80.10.10">
    <property type="entry name" value="Ribonuclease Inhibitor"/>
    <property type="match status" value="1"/>
</dbReference>
<dbReference type="InterPro" id="IPR000719">
    <property type="entry name" value="Prot_kinase_dom"/>
</dbReference>
<dbReference type="Pfam" id="PF13855">
    <property type="entry name" value="LRR_8"/>
    <property type="match status" value="1"/>
</dbReference>
<dbReference type="SMART" id="SM00369">
    <property type="entry name" value="LRR_TYP"/>
    <property type="match status" value="7"/>
</dbReference>
<keyword evidence="3" id="KW-0433">Leucine-rich repeat</keyword>
<dbReference type="PANTHER" id="PTHR48005">
    <property type="entry name" value="LEUCINE RICH REPEAT KINASE 2"/>
    <property type="match status" value="1"/>
</dbReference>
<evidence type="ECO:0000313" key="16">
    <source>
        <dbReference type="RefSeq" id="XP_035662392.1"/>
    </source>
</evidence>
<evidence type="ECO:0000256" key="11">
    <source>
        <dbReference type="PROSITE-ProRule" id="PRU10141"/>
    </source>
</evidence>
<dbReference type="InterPro" id="IPR001611">
    <property type="entry name" value="Leu-rich_rpt"/>
</dbReference>
<dbReference type="AlphaFoldDB" id="A0A9J7KJX6"/>
<evidence type="ECO:0000256" key="6">
    <source>
        <dbReference type="ARBA" id="ARBA00022741"/>
    </source>
</evidence>
<evidence type="ECO:0000256" key="7">
    <source>
        <dbReference type="ARBA" id="ARBA00022777"/>
    </source>
</evidence>
<evidence type="ECO:0000313" key="15">
    <source>
        <dbReference type="Proteomes" id="UP000001554"/>
    </source>
</evidence>
<dbReference type="SMART" id="SM00218">
    <property type="entry name" value="ZU5"/>
    <property type="match status" value="1"/>
</dbReference>
<dbReference type="PROSITE" id="PS00107">
    <property type="entry name" value="PROTEIN_KINASE_ATP"/>
    <property type="match status" value="1"/>
</dbReference>
<dbReference type="PROSITE" id="PS00108">
    <property type="entry name" value="PROTEIN_KINASE_ST"/>
    <property type="match status" value="1"/>
</dbReference>
<sequence>MDRTRRPKPPRTQTHRTTQEHTGWTEAYLRVQMNEKELDLSGKSLNEIPPAVFRIKELEILDVSDNPLGSIPADIASLPNLKEMRVAGCPITEISGTISQCKYLSRMDFSRNPSIAAVTLPTTMEQLRYLEHVVLCKCNLKSLPGNLTVLDKVKTLDLSTNGLTTLPDDMSGMRQLKILVLNNNAFERIPGSIKSLGCLEILEMKNNKLKNRQRDLQLNVPRKLKILDMEDNSSLCFLPGGLEKLEHIEKLNLSYCGIETLPDSFGQSSALTEIHLAGNKLRTLPDSFGQLLNLETLDLEGNRRLFGLPPTLHRLRKLKDKKIGTKAGLVLNDTPRLELPNHKIVREGVASVRTELLAEDCFNKVTTTIATEIIDDAINDVLSDDIIGSLWVMWEREIILDAKARLVMEELVEEVVQATTKAIVLEQEAEWRLGQTFPDEYDKAFSYEVSTDTSIVQSLDLPAGCNLSIPPGATEEDTSVITVVLNPHGYDGTLELDDTQLLVSDIIEMRPSGMTFSKPVKLKIPHSLPKFDCEREYIVLTSEDDGGTWTALETRSEQEQGQRFVTVEVTHFSSFAVVASPLEHFHRVRAGEASTLTSSDLTGIEINLPEDCILEEEEISFTVTPVDRDTLSCAGIVDSVDNMSHIVNFFKGSNLLLNRPATVVLPLSPGEEDSRVRVLSCNENGEWEDVTSKVGDVVLQGSKVAFQTDRLSSGFVVLRCRDGTDVSGIVNLVTRNVRARRVRTVIFKKWKEPREDGVMTARMECVLEESVDDRICRTITEDKYELQVGTPTPPVAMMENETVCAIFHGNIRPADVEMVNGMYGVNFRFYCERTRRLEFDVKVLDLGEDSFSMVELYPGRRENYHTMSAWEMAEPATPLAIAEITAPRNQEVSVQRSGESGRGNTCWESGESGRQYSGQQSEASAVGGYEFDDQLNSNYPSVTVDSRLPIIDYEQLDFPGTSLIGQGGFGSVKKAFHRSWRQEVAVKSLTLEIYGTSEQDLLYSEARKLNVGSRSDYVIRLLGICLQPQFAIVMPFMENGSLTELLQNIDVPWALRWRMARETAMGMTFLHSQDPQIIHCDLKAENVLLDRDFHVKISDFGLSKWKMQSRIVTETSPMGGTPTHVPPEFFDTDAGPTDKTDVYSFGVLLWEIVTRRRPYRDIQGRLNISTPLSCYVTGGGRPDMSLVPTDVPGVDTVNQLMQACWSQSPDDRPSFQECVDKLRDVNDLSSDEDVLEAIISVRRAKKAARR</sequence>
<gene>
    <name evidence="16" type="primary">LOC118406448</name>
</gene>
<evidence type="ECO:0000259" key="14">
    <source>
        <dbReference type="PROSITE" id="PS51145"/>
    </source>
</evidence>
<dbReference type="PROSITE" id="PS51145">
    <property type="entry name" value="ZU5"/>
    <property type="match status" value="1"/>
</dbReference>
<keyword evidence="7" id="KW-0418">Kinase</keyword>
<dbReference type="OrthoDB" id="1668230at2759"/>
<dbReference type="Pfam" id="PF00791">
    <property type="entry name" value="ZU5"/>
    <property type="match status" value="1"/>
</dbReference>
<dbReference type="SMART" id="SM00220">
    <property type="entry name" value="S_TKc"/>
    <property type="match status" value="1"/>
</dbReference>
<comment type="catalytic activity">
    <reaction evidence="9">
        <text>L-threonyl-[protein] + ATP = O-phospho-L-threonyl-[protein] + ADP + H(+)</text>
        <dbReference type="Rhea" id="RHEA:46608"/>
        <dbReference type="Rhea" id="RHEA-COMP:11060"/>
        <dbReference type="Rhea" id="RHEA-COMP:11605"/>
        <dbReference type="ChEBI" id="CHEBI:15378"/>
        <dbReference type="ChEBI" id="CHEBI:30013"/>
        <dbReference type="ChEBI" id="CHEBI:30616"/>
        <dbReference type="ChEBI" id="CHEBI:61977"/>
        <dbReference type="ChEBI" id="CHEBI:456216"/>
        <dbReference type="EC" id="2.7.11.1"/>
    </reaction>
</comment>
<dbReference type="Gene3D" id="1.10.510.10">
    <property type="entry name" value="Transferase(Phosphotransferase) domain 1"/>
    <property type="match status" value="1"/>
</dbReference>
<evidence type="ECO:0000256" key="1">
    <source>
        <dbReference type="ARBA" id="ARBA00012513"/>
    </source>
</evidence>
<keyword evidence="2" id="KW-0723">Serine/threonine-protein kinase</keyword>
<keyword evidence="8 11" id="KW-0067">ATP-binding</keyword>
<dbReference type="Proteomes" id="UP000001554">
    <property type="component" value="Chromosome 19"/>
</dbReference>